<dbReference type="KEGG" id="ckw:CKALI_08945"/>
<dbReference type="AlphaFoldDB" id="A0A6B8VUL5"/>
<evidence type="ECO:0000313" key="1">
    <source>
        <dbReference type="EMBL" id="QGU02645.1"/>
    </source>
</evidence>
<dbReference type="EMBL" id="CP046452">
    <property type="protein sequence ID" value="QGU02645.1"/>
    <property type="molecule type" value="Genomic_DNA"/>
</dbReference>
<name>A0A6B8VUL5_9CORY</name>
<proteinExistence type="predicted"/>
<keyword evidence="2" id="KW-1185">Reference proteome</keyword>
<evidence type="ECO:0000313" key="2">
    <source>
        <dbReference type="Proteomes" id="UP000427071"/>
    </source>
</evidence>
<protein>
    <submittedName>
        <fullName evidence="1">Uncharacterized protein</fullName>
    </submittedName>
</protein>
<reference evidence="2" key="1">
    <citation type="submission" date="2019-11" db="EMBL/GenBank/DDBJ databases">
        <title>Complete genome sequence of Corynebacterium kalinowskii 1959, a novel Corynebacterium species isolated from soil of a small paddock in Vilsendorf, Germany.</title>
        <authorList>
            <person name="Schaffert L."/>
            <person name="Ruwe M."/>
            <person name="Milse J."/>
            <person name="Hanuschka K."/>
            <person name="Ortseifen V."/>
            <person name="Droste J."/>
            <person name="Brandt D."/>
            <person name="Schlueter L."/>
            <person name="Kutter Y."/>
            <person name="Vinke S."/>
            <person name="Viehoefer P."/>
            <person name="Jacob L."/>
            <person name="Luebke N.-C."/>
            <person name="Schulte-Berndt E."/>
            <person name="Hain C."/>
            <person name="Linder M."/>
            <person name="Schmidt P."/>
            <person name="Wollenschlaeger L."/>
            <person name="Luttermann T."/>
            <person name="Thieme E."/>
            <person name="Hassa J."/>
            <person name="Haak M."/>
            <person name="Wittchen M."/>
            <person name="Mentz A."/>
            <person name="Persicke M."/>
            <person name="Busche T."/>
            <person name="Ruckert C."/>
        </authorList>
    </citation>
    <scope>NUCLEOTIDE SEQUENCE [LARGE SCALE GENOMIC DNA]</scope>
    <source>
        <strain evidence="2">1959</strain>
    </source>
</reference>
<gene>
    <name evidence="1" type="ORF">CKALI_08945</name>
</gene>
<dbReference type="Proteomes" id="UP000427071">
    <property type="component" value="Chromosome"/>
</dbReference>
<sequence>MLGTMDLVSEATRRREAAAGQWQQLSGGVSACAMAKSGVSFPAAKLAEGKVAALGELLRALRRPEDAIQETEILRGVRTTWEENLAEAQRTGKSRDWIAYLTGGVDELSELGD</sequence>
<accession>A0A6B8VUL5</accession>
<organism evidence="1 2">
    <name type="scientific">Corynebacterium kalinowskii</name>
    <dbReference type="NCBI Taxonomy" id="2675216"/>
    <lineage>
        <taxon>Bacteria</taxon>
        <taxon>Bacillati</taxon>
        <taxon>Actinomycetota</taxon>
        <taxon>Actinomycetes</taxon>
        <taxon>Mycobacteriales</taxon>
        <taxon>Corynebacteriaceae</taxon>
        <taxon>Corynebacterium</taxon>
    </lineage>
</organism>